<dbReference type="Pfam" id="PF03724">
    <property type="entry name" value="META"/>
    <property type="match status" value="1"/>
</dbReference>
<feature type="domain" description="DUF306" evidence="2">
    <location>
        <begin position="35"/>
        <end position="145"/>
    </location>
</feature>
<sequence length="150" mass="16505">MKFVTYVLSVFCFCLTLTACSAKKEAQASSKQLSATLLNGEWNVIKMGNESITPGENTPYIGFSWEEKRMFGFTGCNRMFGQFNPEDVVKGAIDFGAIGCTRMACAEDSYEQPFLAALNEVKTIQANSKGEIELGDNSGKTLIVLKKRTE</sequence>
<reference evidence="3" key="2">
    <citation type="journal article" date="2021" name="PeerJ">
        <title>Extensive microbial diversity within the chicken gut microbiome revealed by metagenomics and culture.</title>
        <authorList>
            <person name="Gilroy R."/>
            <person name="Ravi A."/>
            <person name="Getino M."/>
            <person name="Pursley I."/>
            <person name="Horton D.L."/>
            <person name="Alikhan N.F."/>
            <person name="Baker D."/>
            <person name="Gharbi K."/>
            <person name="Hall N."/>
            <person name="Watson M."/>
            <person name="Adriaenssens E.M."/>
            <person name="Foster-Nyarko E."/>
            <person name="Jarju S."/>
            <person name="Secka A."/>
            <person name="Antonio M."/>
            <person name="Oren A."/>
            <person name="Chaudhuri R.R."/>
            <person name="La Ragione R."/>
            <person name="Hildebrand F."/>
            <person name="Pallen M.J."/>
        </authorList>
    </citation>
    <scope>NUCLEOTIDE SEQUENCE</scope>
    <source>
        <strain evidence="3">CHK158-818</strain>
    </source>
</reference>
<dbReference type="InterPro" id="IPR053147">
    <property type="entry name" value="Hsp_HslJ-like"/>
</dbReference>
<gene>
    <name evidence="3" type="ORF">IAB03_05010</name>
</gene>
<organism evidence="3 4">
    <name type="scientific">Candidatus Gallibacteroides avistercoris</name>
    <dbReference type="NCBI Taxonomy" id="2840833"/>
    <lineage>
        <taxon>Bacteria</taxon>
        <taxon>Pseudomonadati</taxon>
        <taxon>Bacteroidota</taxon>
        <taxon>Bacteroidia</taxon>
        <taxon>Bacteroidales</taxon>
        <taxon>Bacteroidaceae</taxon>
        <taxon>Bacteroidaceae incertae sedis</taxon>
        <taxon>Candidatus Gallibacteroides</taxon>
    </lineage>
</organism>
<proteinExistence type="predicted"/>
<protein>
    <submittedName>
        <fullName evidence="3">META domain-containing protein</fullName>
    </submittedName>
</protein>
<dbReference type="Gene3D" id="2.40.128.270">
    <property type="match status" value="1"/>
</dbReference>
<dbReference type="PANTHER" id="PTHR35535">
    <property type="entry name" value="HEAT SHOCK PROTEIN HSLJ"/>
    <property type="match status" value="1"/>
</dbReference>
<dbReference type="EMBL" id="DVNA01000115">
    <property type="protein sequence ID" value="HIU55154.1"/>
    <property type="molecule type" value="Genomic_DNA"/>
</dbReference>
<dbReference type="InterPro" id="IPR038670">
    <property type="entry name" value="HslJ-like_sf"/>
</dbReference>
<evidence type="ECO:0000313" key="3">
    <source>
        <dbReference type="EMBL" id="HIU55154.1"/>
    </source>
</evidence>
<name>A0A9D1M7P7_9BACT</name>
<keyword evidence="1" id="KW-0732">Signal</keyword>
<dbReference type="PANTHER" id="PTHR35535:SF1">
    <property type="entry name" value="HEAT SHOCK PROTEIN HSLJ"/>
    <property type="match status" value="1"/>
</dbReference>
<evidence type="ECO:0000259" key="2">
    <source>
        <dbReference type="Pfam" id="PF03724"/>
    </source>
</evidence>
<dbReference type="PROSITE" id="PS51257">
    <property type="entry name" value="PROKAR_LIPOPROTEIN"/>
    <property type="match status" value="1"/>
</dbReference>
<dbReference type="Proteomes" id="UP000824112">
    <property type="component" value="Unassembled WGS sequence"/>
</dbReference>
<evidence type="ECO:0000256" key="1">
    <source>
        <dbReference type="SAM" id="SignalP"/>
    </source>
</evidence>
<dbReference type="InterPro" id="IPR005184">
    <property type="entry name" value="DUF306_Meta_HslJ"/>
</dbReference>
<accession>A0A9D1M7P7</accession>
<feature type="chain" id="PRO_5039217287" evidence="1">
    <location>
        <begin position="23"/>
        <end position="150"/>
    </location>
</feature>
<feature type="signal peptide" evidence="1">
    <location>
        <begin position="1"/>
        <end position="22"/>
    </location>
</feature>
<reference evidence="3" key="1">
    <citation type="submission" date="2020-10" db="EMBL/GenBank/DDBJ databases">
        <authorList>
            <person name="Gilroy R."/>
        </authorList>
    </citation>
    <scope>NUCLEOTIDE SEQUENCE</scope>
    <source>
        <strain evidence="3">CHK158-818</strain>
    </source>
</reference>
<comment type="caution">
    <text evidence="3">The sequence shown here is derived from an EMBL/GenBank/DDBJ whole genome shotgun (WGS) entry which is preliminary data.</text>
</comment>
<evidence type="ECO:0000313" key="4">
    <source>
        <dbReference type="Proteomes" id="UP000824112"/>
    </source>
</evidence>
<dbReference type="AlphaFoldDB" id="A0A9D1M7P7"/>